<accession>A0ABS7KBC1</accession>
<dbReference type="Pfam" id="PF02810">
    <property type="entry name" value="SEC-C"/>
    <property type="match status" value="1"/>
</dbReference>
<comment type="caution">
    <text evidence="1">The sequence shown here is derived from an EMBL/GenBank/DDBJ whole genome shotgun (WGS) entry which is preliminary data.</text>
</comment>
<dbReference type="Proteomes" id="UP000769780">
    <property type="component" value="Unassembled WGS sequence"/>
</dbReference>
<dbReference type="EMBL" id="JACWFH010000039">
    <property type="protein sequence ID" value="MBY0099582.1"/>
    <property type="molecule type" value="Genomic_DNA"/>
</dbReference>
<dbReference type="Gene3D" id="3.10.450.50">
    <property type="match status" value="1"/>
</dbReference>
<evidence type="ECO:0000313" key="1">
    <source>
        <dbReference type="EMBL" id="MBY0099582.1"/>
    </source>
</evidence>
<dbReference type="RefSeq" id="WP_221875815.1">
    <property type="nucleotide sequence ID" value="NZ_JACWFH010000039.1"/>
</dbReference>
<gene>
    <name evidence="1" type="ORF">H0185_22840</name>
</gene>
<evidence type="ECO:0000313" key="2">
    <source>
        <dbReference type="Proteomes" id="UP000769780"/>
    </source>
</evidence>
<organism evidence="1 2">
    <name type="scientific">Mesobacillus maritimus</name>
    <dbReference type="NCBI Taxonomy" id="1643336"/>
    <lineage>
        <taxon>Bacteria</taxon>
        <taxon>Bacillati</taxon>
        <taxon>Bacillota</taxon>
        <taxon>Bacilli</taxon>
        <taxon>Bacillales</taxon>
        <taxon>Bacillaceae</taxon>
        <taxon>Mesobacillus</taxon>
    </lineage>
</organism>
<name>A0ABS7KBC1_9BACI</name>
<protein>
    <submittedName>
        <fullName evidence="1">SEC-C domain-containing protein</fullName>
    </submittedName>
</protein>
<dbReference type="InterPro" id="IPR004027">
    <property type="entry name" value="SEC_C_motif"/>
</dbReference>
<dbReference type="SUPFAM" id="SSF103642">
    <property type="entry name" value="Sec-C motif"/>
    <property type="match status" value="1"/>
</dbReference>
<reference evidence="1 2" key="1">
    <citation type="submission" date="2020-07" db="EMBL/GenBank/DDBJ databases">
        <title>Fungal Genomes of the International Space Station.</title>
        <authorList>
            <person name="Seuylemezian A."/>
            <person name="Singh N.K."/>
            <person name="Wood J."/>
            <person name="Venkateswaran K."/>
        </authorList>
    </citation>
    <scope>NUCLEOTIDE SEQUENCE [LARGE SCALE GENOMIC DNA]</scope>
    <source>
        <strain evidence="1 2">PL-B2</strain>
    </source>
</reference>
<sequence>MNFIERIKPHLISDDVLIQEVVLHAIHDFPYLSEENVNALVKEAFHNKEKQLSILVYIANHPLNEEAIQILIHSIPGMDKSKTHLAIDLLNQIEPKLALKYKPDLENYMNADKWALYELLANGTKEMVYAEYQKLVNTLDRAVEFQHDAFVKAKQVAAWMVTKGWVTEREIEAVIQAELKEPSFSFDGILNVYMIGRLKLEQFIPTLACLLDRDDDVLLDEVSVALIRFQSDEVVKEVKPYLLKDESIIFAASVVENIKSDLAVEALREAYHQVEEEDSQDLLIEALCHQFSEQALPEIREHMEKEYFSGLVDIEQAVYSYFAILGLEHPDLEEWRKVAMERELDFRSGSEQGKMLQSVPVHNETKVGRNDPCPCGSGKKYKKCCGK</sequence>
<proteinExistence type="predicted"/>
<keyword evidence="2" id="KW-1185">Reference proteome</keyword>